<protein>
    <submittedName>
        <fullName evidence="2">Uncharacterized protein</fullName>
    </submittedName>
</protein>
<feature type="region of interest" description="Disordered" evidence="1">
    <location>
        <begin position="318"/>
        <end position="341"/>
    </location>
</feature>
<evidence type="ECO:0000256" key="1">
    <source>
        <dbReference type="SAM" id="MobiDB-lite"/>
    </source>
</evidence>
<dbReference type="EMBL" id="UINC01051537">
    <property type="protein sequence ID" value="SVB65823.1"/>
    <property type="molecule type" value="Genomic_DNA"/>
</dbReference>
<dbReference type="AlphaFoldDB" id="A0A382FU90"/>
<reference evidence="2" key="1">
    <citation type="submission" date="2018-05" db="EMBL/GenBank/DDBJ databases">
        <authorList>
            <person name="Lanie J.A."/>
            <person name="Ng W.-L."/>
            <person name="Kazmierczak K.M."/>
            <person name="Andrzejewski T.M."/>
            <person name="Davidsen T.M."/>
            <person name="Wayne K.J."/>
            <person name="Tettelin H."/>
            <person name="Glass J.I."/>
            <person name="Rusch D."/>
            <person name="Podicherti R."/>
            <person name="Tsui H.-C.T."/>
            <person name="Winkler M.E."/>
        </authorList>
    </citation>
    <scope>NUCLEOTIDE SEQUENCE</scope>
</reference>
<organism evidence="2">
    <name type="scientific">marine metagenome</name>
    <dbReference type="NCBI Taxonomy" id="408172"/>
    <lineage>
        <taxon>unclassified sequences</taxon>
        <taxon>metagenomes</taxon>
        <taxon>ecological metagenomes</taxon>
    </lineage>
</organism>
<sequence>MDTNIDFSNEDWGKSVKFSDGCWVIAEKHNPGLNKTMELNNRTFVFKLINKEGKDTLLVFGCSGKPSIEAVKLLEKETGLEVTWIVSFGGAHHLFLDLWYEAFPKARIPIPAKKIPFTRNGGNLQEKYSDRWELMHGPKPQQLLEEFGDEIDIVIFDQLFGYTDETSCEAFEGGALDHSSKPTSYGGLKMMMKFGSLMKDVSQPTDEVTFFHKKSGLVIGGHNYQFSYSPNGYKAPDKFKTKAGPFPLNLMMKLMMKPGDFKSNLEGQPSPIADSKLHLEQWELVLSWDIKAWTSAHNPVSICGPDLSGDEIKKTIRESLRRSGEDDPTGARLKWNIKNNK</sequence>
<name>A0A382FU90_9ZZZZ</name>
<evidence type="ECO:0000313" key="2">
    <source>
        <dbReference type="EMBL" id="SVB65823.1"/>
    </source>
</evidence>
<gene>
    <name evidence="2" type="ORF">METZ01_LOCUS218677</name>
</gene>
<proteinExistence type="predicted"/>
<accession>A0A382FU90</accession>